<organism evidence="1 2">
    <name type="scientific">Paraburkholderia lacunae</name>
    <dbReference type="NCBI Taxonomy" id="2211104"/>
    <lineage>
        <taxon>Bacteria</taxon>
        <taxon>Pseudomonadati</taxon>
        <taxon>Pseudomonadota</taxon>
        <taxon>Betaproteobacteria</taxon>
        <taxon>Burkholderiales</taxon>
        <taxon>Burkholderiaceae</taxon>
        <taxon>Paraburkholderia</taxon>
    </lineage>
</organism>
<protein>
    <submittedName>
        <fullName evidence="1">UDP-glucose 4-epimerase</fullName>
    </submittedName>
</protein>
<evidence type="ECO:0000313" key="2">
    <source>
        <dbReference type="Proteomes" id="UP000254875"/>
    </source>
</evidence>
<keyword evidence="2" id="KW-1185">Reference proteome</keyword>
<reference evidence="2" key="1">
    <citation type="submission" date="2018-05" db="EMBL/GenBank/DDBJ databases">
        <authorList>
            <person name="Feng T."/>
        </authorList>
    </citation>
    <scope>NUCLEOTIDE SEQUENCE [LARGE SCALE GENOMIC DNA]</scope>
    <source>
        <strain evidence="2">S27</strain>
    </source>
</reference>
<name>A0A370N2F9_9BURK</name>
<dbReference type="OrthoDB" id="9154435at2"/>
<proteinExistence type="predicted"/>
<sequence>MALSGSVCDNDWSVSVVTHQTADGFCCSIQLNHNAPEGVFKHEFTHSGVFSTEREAVLAGLREGLVWVQLKMAKTLSL</sequence>
<dbReference type="EMBL" id="QHKS01000020">
    <property type="protein sequence ID" value="RDJ99770.1"/>
    <property type="molecule type" value="Genomic_DNA"/>
</dbReference>
<gene>
    <name evidence="1" type="ORF">DLM46_26780</name>
</gene>
<comment type="caution">
    <text evidence="1">The sequence shown here is derived from an EMBL/GenBank/DDBJ whole genome shotgun (WGS) entry which is preliminary data.</text>
</comment>
<dbReference type="Proteomes" id="UP000254875">
    <property type="component" value="Unassembled WGS sequence"/>
</dbReference>
<evidence type="ECO:0000313" key="1">
    <source>
        <dbReference type="EMBL" id="RDJ99770.1"/>
    </source>
</evidence>
<dbReference type="AlphaFoldDB" id="A0A370N2F9"/>
<accession>A0A370N2F9</accession>
<dbReference type="RefSeq" id="WP_115105451.1">
    <property type="nucleotide sequence ID" value="NZ_QHKS01000020.1"/>
</dbReference>